<dbReference type="InterPro" id="IPR032675">
    <property type="entry name" value="LRR_dom_sf"/>
</dbReference>
<dbReference type="OrthoDB" id="6750714at2759"/>
<gene>
    <name evidence="3" type="ORF">MELIAE_LOCUS2413</name>
</gene>
<dbReference type="InterPro" id="IPR050328">
    <property type="entry name" value="Dev_Immune_Receptor"/>
</dbReference>
<accession>A0A9P0FD99</accession>
<dbReference type="EMBL" id="OV121142">
    <property type="protein sequence ID" value="CAH0549199.1"/>
    <property type="molecule type" value="Genomic_DNA"/>
</dbReference>
<dbReference type="SUPFAM" id="SSF52058">
    <property type="entry name" value="L domain-like"/>
    <property type="match status" value="1"/>
</dbReference>
<evidence type="ECO:0000256" key="2">
    <source>
        <dbReference type="SAM" id="SignalP"/>
    </source>
</evidence>
<sequence length="285" mass="32124">MKIFLIISSVMVATLADQCHYGQTSSKPQSLVTCKSIPVDALGKNMKLMGKTGPFDSVHDLELTNFTGKLDANSLSMFPNLQRLVIQDSNFAKLDATVFSKCCKNLKKLSIRNNPQTVIEPASFKDLNHLEELHINNKINKLSKAFLQGMPAIKKLTLRRTKISEIDENAFEDVKNLDSLEIYDNDFPSVKPKTFAPLKELKKISILDNALLKTFPLDLLKEQKKLELLGLPAEILSKLDASALKKQMPTLKKIEVKVDDKKKYETFFKKVTDQGIIVNYIGAYF</sequence>
<dbReference type="Pfam" id="PF13306">
    <property type="entry name" value="LRR_5"/>
    <property type="match status" value="1"/>
</dbReference>
<protein>
    <submittedName>
        <fullName evidence="3">Uncharacterized protein</fullName>
    </submittedName>
</protein>
<name>A0A9P0FD99_BRAAE</name>
<organism evidence="3 4">
    <name type="scientific">Brassicogethes aeneus</name>
    <name type="common">Rape pollen beetle</name>
    <name type="synonym">Meligethes aeneus</name>
    <dbReference type="NCBI Taxonomy" id="1431903"/>
    <lineage>
        <taxon>Eukaryota</taxon>
        <taxon>Metazoa</taxon>
        <taxon>Ecdysozoa</taxon>
        <taxon>Arthropoda</taxon>
        <taxon>Hexapoda</taxon>
        <taxon>Insecta</taxon>
        <taxon>Pterygota</taxon>
        <taxon>Neoptera</taxon>
        <taxon>Endopterygota</taxon>
        <taxon>Coleoptera</taxon>
        <taxon>Polyphaga</taxon>
        <taxon>Cucujiformia</taxon>
        <taxon>Nitidulidae</taxon>
        <taxon>Meligethinae</taxon>
        <taxon>Brassicogethes</taxon>
    </lineage>
</organism>
<keyword evidence="1 2" id="KW-0732">Signal</keyword>
<evidence type="ECO:0000256" key="1">
    <source>
        <dbReference type="ARBA" id="ARBA00022729"/>
    </source>
</evidence>
<dbReference type="AlphaFoldDB" id="A0A9P0FD99"/>
<evidence type="ECO:0000313" key="3">
    <source>
        <dbReference type="EMBL" id="CAH0549199.1"/>
    </source>
</evidence>
<dbReference type="PANTHER" id="PTHR24373">
    <property type="entry name" value="SLIT RELATED LEUCINE-RICH REPEAT NEURONAL PROTEIN"/>
    <property type="match status" value="1"/>
</dbReference>
<proteinExistence type="predicted"/>
<feature type="signal peptide" evidence="2">
    <location>
        <begin position="1"/>
        <end position="16"/>
    </location>
</feature>
<reference evidence="3" key="1">
    <citation type="submission" date="2021-12" db="EMBL/GenBank/DDBJ databases">
        <authorList>
            <person name="King R."/>
        </authorList>
    </citation>
    <scope>NUCLEOTIDE SEQUENCE</scope>
</reference>
<feature type="chain" id="PRO_5040110354" evidence="2">
    <location>
        <begin position="17"/>
        <end position="285"/>
    </location>
</feature>
<dbReference type="InterPro" id="IPR026906">
    <property type="entry name" value="LRR_5"/>
</dbReference>
<dbReference type="Proteomes" id="UP001154078">
    <property type="component" value="Chromosome 11"/>
</dbReference>
<evidence type="ECO:0000313" key="4">
    <source>
        <dbReference type="Proteomes" id="UP001154078"/>
    </source>
</evidence>
<dbReference type="Gene3D" id="3.80.10.10">
    <property type="entry name" value="Ribonuclease Inhibitor"/>
    <property type="match status" value="1"/>
</dbReference>
<keyword evidence="4" id="KW-1185">Reference proteome</keyword>
<dbReference type="PANTHER" id="PTHR24373:SF275">
    <property type="entry name" value="TIR DOMAIN-CONTAINING PROTEIN"/>
    <property type="match status" value="1"/>
</dbReference>